<dbReference type="Proteomes" id="UP000176952">
    <property type="component" value="Unassembled WGS sequence"/>
</dbReference>
<dbReference type="Gene3D" id="3.40.50.150">
    <property type="entry name" value="Vaccinia Virus protein VP39"/>
    <property type="match status" value="1"/>
</dbReference>
<dbReference type="AlphaFoldDB" id="A0A1G2B0Z0"/>
<dbReference type="STRING" id="1798542.A3F54_02250"/>
<name>A0A1G2B0Z0_9BACT</name>
<dbReference type="PANTHER" id="PTHR11061:SF30">
    <property type="entry name" value="TRNA (URACIL(54)-C(5))-METHYLTRANSFERASE"/>
    <property type="match status" value="1"/>
</dbReference>
<feature type="active site" description="Nucleophile" evidence="4">
    <location>
        <position position="358"/>
    </location>
</feature>
<dbReference type="Pfam" id="PF05958">
    <property type="entry name" value="tRNA_U5-meth_tr"/>
    <property type="match status" value="1"/>
</dbReference>
<dbReference type="Gene3D" id="2.40.50.1070">
    <property type="match status" value="1"/>
</dbReference>
<dbReference type="InterPro" id="IPR010280">
    <property type="entry name" value="U5_MeTrfase_fam"/>
</dbReference>
<organism evidence="6 7">
    <name type="scientific">Candidatus Kerfeldbacteria bacterium RIFCSPHIGHO2_12_FULL_48_17</name>
    <dbReference type="NCBI Taxonomy" id="1798542"/>
    <lineage>
        <taxon>Bacteria</taxon>
        <taxon>Candidatus Kerfeldiibacteriota</taxon>
    </lineage>
</organism>
<dbReference type="GO" id="GO:0006396">
    <property type="term" value="P:RNA processing"/>
    <property type="evidence" value="ECO:0007669"/>
    <property type="project" value="InterPro"/>
</dbReference>
<comment type="caution">
    <text evidence="6">The sequence shown here is derived from an EMBL/GenBank/DDBJ whole genome shotgun (WGS) entry which is preliminary data.</text>
</comment>
<comment type="similarity">
    <text evidence="4">Belongs to the class I-like SAM-binding methyltransferase superfamily. RNA M5U methyltransferase family.</text>
</comment>
<dbReference type="InterPro" id="IPR029063">
    <property type="entry name" value="SAM-dependent_MTases_sf"/>
</dbReference>
<dbReference type="InterPro" id="IPR030391">
    <property type="entry name" value="MeTrfase_TrmA_CS"/>
</dbReference>
<dbReference type="CDD" id="cd02440">
    <property type="entry name" value="AdoMet_MTases"/>
    <property type="match status" value="1"/>
</dbReference>
<feature type="binding site" evidence="4">
    <location>
        <position position="286"/>
    </location>
    <ligand>
        <name>S-adenosyl-L-methionine</name>
        <dbReference type="ChEBI" id="CHEBI:59789"/>
    </ligand>
</feature>
<proteinExistence type="inferred from homology"/>
<evidence type="ECO:0000256" key="2">
    <source>
        <dbReference type="ARBA" id="ARBA00022679"/>
    </source>
</evidence>
<evidence type="ECO:0000256" key="5">
    <source>
        <dbReference type="PROSITE-ProRule" id="PRU10015"/>
    </source>
</evidence>
<gene>
    <name evidence="6" type="ORF">A3F54_02250</name>
</gene>
<dbReference type="PROSITE" id="PS51687">
    <property type="entry name" value="SAM_MT_RNA_M5U"/>
    <property type="match status" value="1"/>
</dbReference>
<sequence length="402" mass="44880">MPPKTAMPTDLCPNKSECGSCAWSHIPYDKQLQQKLSDINGSFALKKLDLRVSEILPAPKTSHYRNRMDFVINYQGAMGLRAKGKWWKTIDNHTCFLADTNIEKLFHITRNWLPQSGLTYYDRKTNTGLLRYAVIRSTTTGQSMLTIITSAPQNPTEAATIKTALTKLAATTQPTSLVWSINHHLSDISTGDELHTITGPGYIEETIGGKTFRITPNAFFQTNTYGAALLQKTVMEFAGDLAQKTLLDLYCGSGFFAISLAAPTNPQAPNQKTATHTRPKTTIGIELVPEAIKDARINAQLNNVAQTITFHDAKAEDYDWTTFKADTVILDPPRSGMHDKTLQDILAAKPATIIYISCNYKNFAREMLQLQSIYEIKKMRAIDMFPHTPHVELVSLLIRRAT</sequence>
<dbReference type="PROSITE" id="PS01230">
    <property type="entry name" value="TRMA_1"/>
    <property type="match status" value="1"/>
</dbReference>
<accession>A0A1G2B0Z0</accession>
<dbReference type="GO" id="GO:0008757">
    <property type="term" value="F:S-adenosylmethionine-dependent methyltransferase activity"/>
    <property type="evidence" value="ECO:0007669"/>
    <property type="project" value="UniProtKB-ARBA"/>
</dbReference>
<dbReference type="NCBIfam" id="TIGR00479">
    <property type="entry name" value="rumA"/>
    <property type="match status" value="1"/>
</dbReference>
<feature type="active site" evidence="5">
    <location>
        <position position="358"/>
    </location>
</feature>
<dbReference type="GO" id="GO:0008173">
    <property type="term" value="F:RNA methyltransferase activity"/>
    <property type="evidence" value="ECO:0007669"/>
    <property type="project" value="InterPro"/>
</dbReference>
<evidence type="ECO:0000256" key="4">
    <source>
        <dbReference type="PROSITE-ProRule" id="PRU01024"/>
    </source>
</evidence>
<evidence type="ECO:0000313" key="6">
    <source>
        <dbReference type="EMBL" id="OGY82349.1"/>
    </source>
</evidence>
<keyword evidence="1 4" id="KW-0489">Methyltransferase</keyword>
<evidence type="ECO:0000256" key="1">
    <source>
        <dbReference type="ARBA" id="ARBA00022603"/>
    </source>
</evidence>
<evidence type="ECO:0000256" key="3">
    <source>
        <dbReference type="ARBA" id="ARBA00022691"/>
    </source>
</evidence>
<keyword evidence="3 4" id="KW-0949">S-adenosyl-L-methionine</keyword>
<dbReference type="SUPFAM" id="SSF53335">
    <property type="entry name" value="S-adenosyl-L-methionine-dependent methyltransferases"/>
    <property type="match status" value="1"/>
</dbReference>
<feature type="binding site" evidence="4">
    <location>
        <position position="331"/>
    </location>
    <ligand>
        <name>S-adenosyl-L-methionine</name>
        <dbReference type="ChEBI" id="CHEBI:59789"/>
    </ligand>
</feature>
<feature type="binding site" evidence="4">
    <location>
        <position position="250"/>
    </location>
    <ligand>
        <name>S-adenosyl-L-methionine</name>
        <dbReference type="ChEBI" id="CHEBI:59789"/>
    </ligand>
</feature>
<protein>
    <submittedName>
        <fullName evidence="6">23S rRNA (Uracil-5-)-methyltransferase RumA</fullName>
    </submittedName>
</protein>
<dbReference type="PANTHER" id="PTHR11061">
    <property type="entry name" value="RNA M5U METHYLTRANSFERASE"/>
    <property type="match status" value="1"/>
</dbReference>
<dbReference type="GO" id="GO:0009451">
    <property type="term" value="P:RNA modification"/>
    <property type="evidence" value="ECO:0007669"/>
    <property type="project" value="UniProtKB-ARBA"/>
</dbReference>
<reference evidence="6 7" key="1">
    <citation type="journal article" date="2016" name="Nat. Commun.">
        <title>Thousands of microbial genomes shed light on interconnected biogeochemical processes in an aquifer system.</title>
        <authorList>
            <person name="Anantharaman K."/>
            <person name="Brown C.T."/>
            <person name="Hug L.A."/>
            <person name="Sharon I."/>
            <person name="Castelle C.J."/>
            <person name="Probst A.J."/>
            <person name="Thomas B.C."/>
            <person name="Singh A."/>
            <person name="Wilkins M.J."/>
            <person name="Karaoz U."/>
            <person name="Brodie E.L."/>
            <person name="Williams K.H."/>
            <person name="Hubbard S.S."/>
            <person name="Banfield J.F."/>
        </authorList>
    </citation>
    <scope>NUCLEOTIDE SEQUENCE [LARGE SCALE GENOMIC DNA]</scope>
</reference>
<keyword evidence="2 4" id="KW-0808">Transferase</keyword>
<evidence type="ECO:0000313" key="7">
    <source>
        <dbReference type="Proteomes" id="UP000176952"/>
    </source>
</evidence>
<feature type="binding site" evidence="4">
    <location>
        <position position="221"/>
    </location>
    <ligand>
        <name>S-adenosyl-L-methionine</name>
        <dbReference type="ChEBI" id="CHEBI:59789"/>
    </ligand>
</feature>
<dbReference type="PROSITE" id="PS01231">
    <property type="entry name" value="TRMA_2"/>
    <property type="match status" value="1"/>
</dbReference>
<dbReference type="InterPro" id="IPR030390">
    <property type="entry name" value="MeTrfase_TrmA_AS"/>
</dbReference>
<dbReference type="EMBL" id="MHKD01000032">
    <property type="protein sequence ID" value="OGY82349.1"/>
    <property type="molecule type" value="Genomic_DNA"/>
</dbReference>
<dbReference type="GO" id="GO:0032259">
    <property type="term" value="P:methylation"/>
    <property type="evidence" value="ECO:0007669"/>
    <property type="project" value="UniProtKB-KW"/>
</dbReference>